<organism evidence="2 3">
    <name type="scientific">Pseudomonas graminis</name>
    <dbReference type="NCBI Taxonomy" id="158627"/>
    <lineage>
        <taxon>Bacteria</taxon>
        <taxon>Pseudomonadati</taxon>
        <taxon>Pseudomonadota</taxon>
        <taxon>Gammaproteobacteria</taxon>
        <taxon>Pseudomonadales</taxon>
        <taxon>Pseudomonadaceae</taxon>
        <taxon>Pseudomonas</taxon>
    </lineage>
</organism>
<reference evidence="2 3" key="1">
    <citation type="submission" date="2016-10" db="EMBL/GenBank/DDBJ databases">
        <authorList>
            <person name="de Groot N.N."/>
        </authorList>
    </citation>
    <scope>NUCLEOTIDE SEQUENCE [LARGE SCALE GENOMIC DNA]</scope>
    <source>
        <strain evidence="2 3">DSM 11363</strain>
    </source>
</reference>
<gene>
    <name evidence="2" type="ORF">SAMN05216197_1284</name>
</gene>
<dbReference type="Proteomes" id="UP000182332">
    <property type="component" value="Unassembled WGS sequence"/>
</dbReference>
<keyword evidence="1" id="KW-0472">Membrane</keyword>
<proteinExistence type="predicted"/>
<dbReference type="EMBL" id="FOHW01000028">
    <property type="protein sequence ID" value="SET84200.1"/>
    <property type="molecule type" value="Genomic_DNA"/>
</dbReference>
<sequence length="153" mass="17166">MRIVYEVGMPWTLLLVLMLNGLYFVWHQQDAPLRPKEVEPLLTHRAYGQDIRLLSESGLGGGNAHTTADQEKCLYVGGSTKQAEAALLEQRLVALDIDARFGKRLDLQRGGYWVKIAPASRRLISETLIAELRRDFPTLKNEIMSCEGIATAE</sequence>
<protein>
    <recommendedName>
        <fullName evidence="4">Sporulation domain-containing protein</fullName>
    </recommendedName>
</protein>
<accession>A0A1I0HJL0</accession>
<dbReference type="AlphaFoldDB" id="A0A1I0HJL0"/>
<evidence type="ECO:0008006" key="4">
    <source>
        <dbReference type="Google" id="ProtNLM"/>
    </source>
</evidence>
<evidence type="ECO:0000313" key="3">
    <source>
        <dbReference type="Proteomes" id="UP000182332"/>
    </source>
</evidence>
<evidence type="ECO:0000256" key="1">
    <source>
        <dbReference type="SAM" id="Phobius"/>
    </source>
</evidence>
<name>A0A1I0HJL0_9PSED</name>
<keyword evidence="1" id="KW-1133">Transmembrane helix</keyword>
<feature type="transmembrane region" description="Helical" evidence="1">
    <location>
        <begin position="7"/>
        <end position="26"/>
    </location>
</feature>
<evidence type="ECO:0000313" key="2">
    <source>
        <dbReference type="EMBL" id="SET84200.1"/>
    </source>
</evidence>
<keyword evidence="1" id="KW-0812">Transmembrane</keyword>